<evidence type="ECO:0008006" key="4">
    <source>
        <dbReference type="Google" id="ProtNLM"/>
    </source>
</evidence>
<organism evidence="2 3">
    <name type="scientific">Arachnia rubra</name>
    <dbReference type="NCBI Taxonomy" id="1547448"/>
    <lineage>
        <taxon>Bacteria</taxon>
        <taxon>Bacillati</taxon>
        <taxon>Actinomycetota</taxon>
        <taxon>Actinomycetes</taxon>
        <taxon>Propionibacteriales</taxon>
        <taxon>Propionibacteriaceae</taxon>
        <taxon>Arachnia</taxon>
    </lineage>
</organism>
<gene>
    <name evidence="2" type="ORF">J5A65_00775</name>
</gene>
<evidence type="ECO:0000313" key="2">
    <source>
        <dbReference type="EMBL" id="QUC08322.1"/>
    </source>
</evidence>
<sequence>MSIWRETKRECKWAWHSLTIHLTAIAGILFGIWNFYSSVAYQTEMKKYFTASLQRANEAGQSLEQALALPLDITTTPDGRRTISNPLRYDYEALTQAASVLSGSGMVANTLSSACFLFLPFAGFTIGITAASHDLRSGGIVLRWPQTTPIKFLVSKINLGIGLVFITAFMSALISAFLGIFLGGSDKTLPPAPTPSLLQLLALSCFAVFIGAVFVLIGLFVGSSLTKRSIPLITFFALYYLTPLLGKWDPRQWITASGDSVIHYIGAFRIPATENNLLASVLLLLLTVLSLSGFFAIWHFRRKLPTQGVK</sequence>
<evidence type="ECO:0000313" key="3">
    <source>
        <dbReference type="Proteomes" id="UP000678513"/>
    </source>
</evidence>
<keyword evidence="3" id="KW-1185">Reference proteome</keyword>
<accession>A0ABX7Y682</accession>
<feature type="transmembrane region" description="Helical" evidence="1">
    <location>
        <begin position="153"/>
        <end position="180"/>
    </location>
</feature>
<feature type="transmembrane region" description="Helical" evidence="1">
    <location>
        <begin position="200"/>
        <end position="222"/>
    </location>
</feature>
<feature type="transmembrane region" description="Helical" evidence="1">
    <location>
        <begin position="229"/>
        <end position="246"/>
    </location>
</feature>
<keyword evidence="1" id="KW-0472">Membrane</keyword>
<keyword evidence="1" id="KW-1133">Transmembrane helix</keyword>
<feature type="transmembrane region" description="Helical" evidence="1">
    <location>
        <begin position="12"/>
        <end position="36"/>
    </location>
</feature>
<dbReference type="Proteomes" id="UP000678513">
    <property type="component" value="Chromosome"/>
</dbReference>
<feature type="transmembrane region" description="Helical" evidence="1">
    <location>
        <begin position="111"/>
        <end position="132"/>
    </location>
</feature>
<keyword evidence="1" id="KW-0812">Transmembrane</keyword>
<dbReference type="RefSeq" id="WP_212324052.1">
    <property type="nucleotide sequence ID" value="NZ_AP024463.1"/>
</dbReference>
<feature type="transmembrane region" description="Helical" evidence="1">
    <location>
        <begin position="277"/>
        <end position="300"/>
    </location>
</feature>
<protein>
    <recommendedName>
        <fullName evidence="4">ABC transporter permease</fullName>
    </recommendedName>
</protein>
<dbReference type="EMBL" id="CP072384">
    <property type="protein sequence ID" value="QUC08322.1"/>
    <property type="molecule type" value="Genomic_DNA"/>
</dbReference>
<name>A0ABX7Y682_9ACTN</name>
<evidence type="ECO:0000256" key="1">
    <source>
        <dbReference type="SAM" id="Phobius"/>
    </source>
</evidence>
<reference evidence="2 3" key="1">
    <citation type="submission" date="2021-03" db="EMBL/GenBank/DDBJ databases">
        <title>Human Oral Microbial Genomes.</title>
        <authorList>
            <person name="Johnston C.D."/>
            <person name="Chen T."/>
            <person name="Dewhirst F.E."/>
        </authorList>
    </citation>
    <scope>NUCLEOTIDE SEQUENCE [LARGE SCALE GENOMIC DNA]</scope>
    <source>
        <strain evidence="2 3">DSMZ 100122</strain>
    </source>
</reference>
<proteinExistence type="predicted"/>